<dbReference type="EMBL" id="NHTK01000927">
    <property type="protein sequence ID" value="PPR04557.1"/>
    <property type="molecule type" value="Genomic_DNA"/>
</dbReference>
<protein>
    <submittedName>
        <fullName evidence="1">Uncharacterized protein</fullName>
    </submittedName>
</protein>
<dbReference type="AlphaFoldDB" id="A0A409YN91"/>
<proteinExistence type="predicted"/>
<sequence>MLYVAISTATSAVAIIPSIICGIPLMSSIVRMPHCPVASFGGTLNWPSAICGVFPSLERCNSTTTSDLASPNTVDIQKALIDHFHETSNIIRSSYFFNDNLSRSIEQILLGTNRVNSLMKRTDLPVNTKAAAFNLLLSVRASARETNECIQDYMASLTSGISYILASVDNTAAVKQPPLSNDEALAAYTHSPESVAFSKTMNAFTEFTHHLTESNQKCRRSILHLETKLDHMVNTFVDDAFSAAKAELEEANAKYWAVLGLGRAGYSRAKDNIDGVDKVGHGIERLSAFTVLLDLQLQQLRAGTNSLSAQAVLLSESHLPVPDIMELVRNGCLSLRQALYGLQGRDDAKDKEAVKPDLIG</sequence>
<reference evidence="1 2" key="1">
    <citation type="journal article" date="2018" name="Evol. Lett.">
        <title>Horizontal gene cluster transfer increased hallucinogenic mushroom diversity.</title>
        <authorList>
            <person name="Reynolds H.T."/>
            <person name="Vijayakumar V."/>
            <person name="Gluck-Thaler E."/>
            <person name="Korotkin H.B."/>
            <person name="Matheny P.B."/>
            <person name="Slot J.C."/>
        </authorList>
    </citation>
    <scope>NUCLEOTIDE SEQUENCE [LARGE SCALE GENOMIC DNA]</scope>
    <source>
        <strain evidence="1 2">2629</strain>
    </source>
</reference>
<keyword evidence="2" id="KW-1185">Reference proteome</keyword>
<name>A0A409YN91_9AGAR</name>
<evidence type="ECO:0000313" key="2">
    <source>
        <dbReference type="Proteomes" id="UP000284842"/>
    </source>
</evidence>
<accession>A0A409YN91</accession>
<dbReference type="Proteomes" id="UP000284842">
    <property type="component" value="Unassembled WGS sequence"/>
</dbReference>
<evidence type="ECO:0000313" key="1">
    <source>
        <dbReference type="EMBL" id="PPR04557.1"/>
    </source>
</evidence>
<dbReference type="InParanoid" id="A0A409YN91"/>
<gene>
    <name evidence="1" type="ORF">CVT24_012075</name>
</gene>
<comment type="caution">
    <text evidence="1">The sequence shown here is derived from an EMBL/GenBank/DDBJ whole genome shotgun (WGS) entry which is preliminary data.</text>
</comment>
<organism evidence="1 2">
    <name type="scientific">Panaeolus cyanescens</name>
    <dbReference type="NCBI Taxonomy" id="181874"/>
    <lineage>
        <taxon>Eukaryota</taxon>
        <taxon>Fungi</taxon>
        <taxon>Dikarya</taxon>
        <taxon>Basidiomycota</taxon>
        <taxon>Agaricomycotina</taxon>
        <taxon>Agaricomycetes</taxon>
        <taxon>Agaricomycetidae</taxon>
        <taxon>Agaricales</taxon>
        <taxon>Agaricineae</taxon>
        <taxon>Galeropsidaceae</taxon>
        <taxon>Panaeolus</taxon>
    </lineage>
</organism>